<dbReference type="RefSeq" id="WP_133284110.1">
    <property type="nucleotide sequence ID" value="NZ_SMSI01000001.1"/>
</dbReference>
<keyword evidence="3" id="KW-0808">Transferase</keyword>
<gene>
    <name evidence="3" type="ORF">E2A64_09520</name>
</gene>
<feature type="domain" description="GST N-terminal" evidence="1">
    <location>
        <begin position="1"/>
        <end position="78"/>
    </location>
</feature>
<dbReference type="OrthoDB" id="9795329at2"/>
<evidence type="ECO:0000313" key="4">
    <source>
        <dbReference type="Proteomes" id="UP000295131"/>
    </source>
</evidence>
<dbReference type="PROSITE" id="PS50404">
    <property type="entry name" value="GST_NTER"/>
    <property type="match status" value="1"/>
</dbReference>
<evidence type="ECO:0000313" key="3">
    <source>
        <dbReference type="EMBL" id="TDH39279.1"/>
    </source>
</evidence>
<accession>A0A4R5PQF6</accession>
<dbReference type="InterPro" id="IPR036249">
    <property type="entry name" value="Thioredoxin-like_sf"/>
</dbReference>
<evidence type="ECO:0000259" key="2">
    <source>
        <dbReference type="PROSITE" id="PS50405"/>
    </source>
</evidence>
<dbReference type="Proteomes" id="UP000295131">
    <property type="component" value="Unassembled WGS sequence"/>
</dbReference>
<evidence type="ECO:0000259" key="1">
    <source>
        <dbReference type="PROSITE" id="PS50404"/>
    </source>
</evidence>
<sequence length="210" mass="23006">MILIGQFDSPFCRRVGIALKLYDVAFEHRPWSTFGDADKLSAFNPLLRVPTLVLDDGTVLVESQGILAHLDETAACGTSLMPASTADRMALRRVTGLASGISDKAVALFYEQVLHDTPSQLFMDRCRSQISGALAALEAEGSALKSDYWFEDRITHADIALGTTIEHLSACHPALFDAGAYPTLHRQAERLSALPVFQDIYQPFIPPTKE</sequence>
<dbReference type="InterPro" id="IPR010987">
    <property type="entry name" value="Glutathione-S-Trfase_C-like"/>
</dbReference>
<dbReference type="SUPFAM" id="SSF52833">
    <property type="entry name" value="Thioredoxin-like"/>
    <property type="match status" value="1"/>
</dbReference>
<dbReference type="GO" id="GO:0006559">
    <property type="term" value="P:L-phenylalanine catabolic process"/>
    <property type="evidence" value="ECO:0007669"/>
    <property type="project" value="TreeGrafter"/>
</dbReference>
<keyword evidence="4" id="KW-1185">Reference proteome</keyword>
<dbReference type="PROSITE" id="PS50405">
    <property type="entry name" value="GST_CTER"/>
    <property type="match status" value="1"/>
</dbReference>
<dbReference type="CDD" id="cd00570">
    <property type="entry name" value="GST_N_family"/>
    <property type="match status" value="1"/>
</dbReference>
<dbReference type="SFLD" id="SFLDS00019">
    <property type="entry name" value="Glutathione_Transferase_(cytos"/>
    <property type="match status" value="1"/>
</dbReference>
<proteinExistence type="predicted"/>
<dbReference type="InterPro" id="IPR040079">
    <property type="entry name" value="Glutathione_S-Trfase"/>
</dbReference>
<dbReference type="InterPro" id="IPR036282">
    <property type="entry name" value="Glutathione-S-Trfase_C_sf"/>
</dbReference>
<feature type="domain" description="GST C-terminal" evidence="2">
    <location>
        <begin position="84"/>
        <end position="210"/>
    </location>
</feature>
<name>A0A4R5PQF6_9HYPH</name>
<reference evidence="3 4" key="1">
    <citation type="journal article" date="2013" name="Int. J. Syst. Evol. Microbiol.">
        <title>Hoeflea suaedae sp. nov., an endophytic bacterium isolated from the root of the halophyte Suaeda maritima.</title>
        <authorList>
            <person name="Chung E.J."/>
            <person name="Park J.A."/>
            <person name="Pramanik P."/>
            <person name="Bibi F."/>
            <person name="Jeon C.O."/>
            <person name="Chung Y.R."/>
        </authorList>
    </citation>
    <scope>NUCLEOTIDE SEQUENCE [LARGE SCALE GENOMIC DNA]</scope>
    <source>
        <strain evidence="3 4">YC6898</strain>
    </source>
</reference>
<protein>
    <submittedName>
        <fullName evidence="3">Glutathione S-transferase family protein</fullName>
    </submittedName>
</protein>
<dbReference type="AlphaFoldDB" id="A0A4R5PQF6"/>
<dbReference type="InterPro" id="IPR004045">
    <property type="entry name" value="Glutathione_S-Trfase_N"/>
</dbReference>
<organism evidence="3 4">
    <name type="scientific">Pseudohoeflea suaedae</name>
    <dbReference type="NCBI Taxonomy" id="877384"/>
    <lineage>
        <taxon>Bacteria</taxon>
        <taxon>Pseudomonadati</taxon>
        <taxon>Pseudomonadota</taxon>
        <taxon>Alphaproteobacteria</taxon>
        <taxon>Hyphomicrobiales</taxon>
        <taxon>Rhizobiaceae</taxon>
        <taxon>Pseudohoeflea</taxon>
    </lineage>
</organism>
<dbReference type="Gene3D" id="3.40.30.10">
    <property type="entry name" value="Glutaredoxin"/>
    <property type="match status" value="1"/>
</dbReference>
<dbReference type="EMBL" id="SMSI01000001">
    <property type="protein sequence ID" value="TDH39279.1"/>
    <property type="molecule type" value="Genomic_DNA"/>
</dbReference>
<dbReference type="GO" id="GO:0016034">
    <property type="term" value="F:maleylacetoacetate isomerase activity"/>
    <property type="evidence" value="ECO:0007669"/>
    <property type="project" value="TreeGrafter"/>
</dbReference>
<dbReference type="PANTHER" id="PTHR42673:SF21">
    <property type="entry name" value="GLUTATHIONE S-TRANSFERASE YFCF"/>
    <property type="match status" value="1"/>
</dbReference>
<comment type="caution">
    <text evidence="3">The sequence shown here is derived from an EMBL/GenBank/DDBJ whole genome shotgun (WGS) entry which is preliminary data.</text>
</comment>
<dbReference type="Pfam" id="PF13410">
    <property type="entry name" value="GST_C_2"/>
    <property type="match status" value="1"/>
</dbReference>
<dbReference type="Pfam" id="PF13417">
    <property type="entry name" value="GST_N_3"/>
    <property type="match status" value="1"/>
</dbReference>
<dbReference type="Gene3D" id="1.20.1050.10">
    <property type="match status" value="1"/>
</dbReference>
<dbReference type="GO" id="GO:0004364">
    <property type="term" value="F:glutathione transferase activity"/>
    <property type="evidence" value="ECO:0007669"/>
    <property type="project" value="TreeGrafter"/>
</dbReference>
<dbReference type="PANTHER" id="PTHR42673">
    <property type="entry name" value="MALEYLACETOACETATE ISOMERASE"/>
    <property type="match status" value="1"/>
</dbReference>
<dbReference type="GO" id="GO:0006749">
    <property type="term" value="P:glutathione metabolic process"/>
    <property type="evidence" value="ECO:0007669"/>
    <property type="project" value="TreeGrafter"/>
</dbReference>
<dbReference type="SUPFAM" id="SSF47616">
    <property type="entry name" value="GST C-terminal domain-like"/>
    <property type="match status" value="1"/>
</dbReference>